<dbReference type="InterPro" id="IPR028098">
    <property type="entry name" value="Glyco_trans_4-like_N"/>
</dbReference>
<dbReference type="SUPFAM" id="SSF53756">
    <property type="entry name" value="UDP-Glycosyltransferase/glycogen phosphorylase"/>
    <property type="match status" value="1"/>
</dbReference>
<dbReference type="InterPro" id="IPR050194">
    <property type="entry name" value="Glycosyltransferase_grp1"/>
</dbReference>
<protein>
    <submittedName>
        <fullName evidence="4">Glycosyltransferase</fullName>
        <ecNumber evidence="4">2.4.1.-</ecNumber>
    </submittedName>
</protein>
<dbReference type="AlphaFoldDB" id="A0A1R4ILY4"/>
<accession>A0A1R4ILY4</accession>
<evidence type="ECO:0000256" key="1">
    <source>
        <dbReference type="ARBA" id="ARBA00022676"/>
    </source>
</evidence>
<dbReference type="Proteomes" id="UP000188342">
    <property type="component" value="Unassembled WGS sequence"/>
</dbReference>
<dbReference type="PANTHER" id="PTHR45947">
    <property type="entry name" value="SULFOQUINOVOSYL TRANSFERASE SQD2"/>
    <property type="match status" value="1"/>
</dbReference>
<dbReference type="Gene3D" id="3.40.50.2000">
    <property type="entry name" value="Glycogen Phosphorylase B"/>
    <property type="match status" value="2"/>
</dbReference>
<dbReference type="EC" id="2.4.1.-" evidence="4"/>
<proteinExistence type="predicted"/>
<dbReference type="GO" id="GO:1901137">
    <property type="term" value="P:carbohydrate derivative biosynthetic process"/>
    <property type="evidence" value="ECO:0007669"/>
    <property type="project" value="UniProtKB-ARBA"/>
</dbReference>
<dbReference type="Pfam" id="PF13439">
    <property type="entry name" value="Glyco_transf_4"/>
    <property type="match status" value="1"/>
</dbReference>
<reference evidence="4 5" key="1">
    <citation type="submission" date="2017-02" db="EMBL/GenBank/DDBJ databases">
        <authorList>
            <person name="Peterson S.W."/>
        </authorList>
    </citation>
    <scope>NUCLEOTIDE SEQUENCE [LARGE SCALE GENOMIC DNA]</scope>
    <source>
        <strain evidence="4 5">LSP_Lj1</strain>
    </source>
</reference>
<feature type="domain" description="Glycosyltransferase subfamily 4-like N-terminal" evidence="3">
    <location>
        <begin position="31"/>
        <end position="182"/>
    </location>
</feature>
<dbReference type="GO" id="GO:0016757">
    <property type="term" value="F:glycosyltransferase activity"/>
    <property type="evidence" value="ECO:0007669"/>
    <property type="project" value="UniProtKB-KW"/>
</dbReference>
<dbReference type="STRING" id="1255658.FM114_02275"/>
<keyword evidence="5" id="KW-1185">Reference proteome</keyword>
<evidence type="ECO:0000313" key="4">
    <source>
        <dbReference type="EMBL" id="SJN20263.1"/>
    </source>
</evidence>
<evidence type="ECO:0000259" key="3">
    <source>
        <dbReference type="Pfam" id="PF13439"/>
    </source>
</evidence>
<dbReference type="EMBL" id="FUKQ01000010">
    <property type="protein sequence ID" value="SJN20263.1"/>
    <property type="molecule type" value="Genomic_DNA"/>
</dbReference>
<evidence type="ECO:0000256" key="2">
    <source>
        <dbReference type="ARBA" id="ARBA00022679"/>
    </source>
</evidence>
<name>A0A1R4ILY4_9ACTN</name>
<sequence length="372" mass="41142">MKGDPAGVRGRIAHLSTVHQSWDNRILNKECRALSEAGFEVHLVVSAEQDRVTHGVQVHAIRRRGRFARLLVSQAEAWRALDRIRPQLLHFHDPELIPMALAYGRRRRIPVVYDAHEDLVKQIETKPYLRGVAKYLARAAAGRLVQMADRRCDAVVTVIDEIADTFDAQRDGVERPVVVVKNLPWAADFPPRQGLVEGRTVVYTGDISVERGLERMLDAVEVADARLVTAGRCLVDESRLTSSPRVEHRGLVPPAELPGIIGEGQVGLVLLSRLPNYEHSLPTKVFEYMACGVPFLASDFAYWRDLFGGLDAGVFVDPDDRGAIARALGELLDDPERCAVLGGNGRRAVEDGFGFENESGKLVALVERLLAS</sequence>
<organism evidence="4 5">
    <name type="scientific">Luteococcus japonicus LSP_Lj1</name>
    <dbReference type="NCBI Taxonomy" id="1255658"/>
    <lineage>
        <taxon>Bacteria</taxon>
        <taxon>Bacillati</taxon>
        <taxon>Actinomycetota</taxon>
        <taxon>Actinomycetes</taxon>
        <taxon>Propionibacteriales</taxon>
        <taxon>Propionibacteriaceae</taxon>
        <taxon>Luteococcus</taxon>
    </lineage>
</organism>
<dbReference type="RefSeq" id="WP_256762528.1">
    <property type="nucleotide sequence ID" value="NZ_FUKQ01000010.1"/>
</dbReference>
<gene>
    <name evidence="4" type="ORF">FM114_02275</name>
</gene>
<keyword evidence="2 4" id="KW-0808">Transferase</keyword>
<evidence type="ECO:0000313" key="5">
    <source>
        <dbReference type="Proteomes" id="UP000188342"/>
    </source>
</evidence>
<dbReference type="Pfam" id="PF13692">
    <property type="entry name" value="Glyco_trans_1_4"/>
    <property type="match status" value="1"/>
</dbReference>
<keyword evidence="1 4" id="KW-0328">Glycosyltransferase</keyword>
<dbReference type="PANTHER" id="PTHR45947:SF3">
    <property type="entry name" value="SULFOQUINOVOSYL TRANSFERASE SQD2"/>
    <property type="match status" value="1"/>
</dbReference>